<reference evidence="4 5" key="1">
    <citation type="submission" date="2024-02" db="EMBL/GenBank/DDBJ databases">
        <title>Seven novel Bacillus-like species.</title>
        <authorList>
            <person name="Liu G."/>
        </authorList>
    </citation>
    <scope>NUCLEOTIDE SEQUENCE [LARGE SCALE GENOMIC DNA]</scope>
    <source>
        <strain evidence="4 5">FJAT-52991</strain>
    </source>
</reference>
<dbReference type="InterPro" id="IPR057252">
    <property type="entry name" value="CoiA_C"/>
</dbReference>
<dbReference type="InterPro" id="IPR010330">
    <property type="entry name" value="CoiA_nuc"/>
</dbReference>
<dbReference type="RefSeq" id="WP_338753572.1">
    <property type="nucleotide sequence ID" value="NZ_CP147404.1"/>
</dbReference>
<proteinExistence type="predicted"/>
<dbReference type="Pfam" id="PF06054">
    <property type="entry name" value="CoiA_nuc"/>
    <property type="match status" value="1"/>
</dbReference>
<evidence type="ECO:0000259" key="2">
    <source>
        <dbReference type="Pfam" id="PF25164"/>
    </source>
</evidence>
<dbReference type="InterPro" id="IPR021176">
    <property type="entry name" value="Competence-induced_CoiA"/>
</dbReference>
<accession>A0ABZ2N8D5</accession>
<feature type="domain" description="Competence protein CoiA C-terminal" evidence="3">
    <location>
        <begin position="228"/>
        <end position="371"/>
    </location>
</feature>
<feature type="domain" description="Competence protein CoiA nuclease-like" evidence="1">
    <location>
        <begin position="67"/>
        <end position="218"/>
    </location>
</feature>
<keyword evidence="5" id="KW-1185">Reference proteome</keyword>
<sequence>MLVALDSNGKPVNLALKRSQEQLAPLRKSSYYCPQCRRQVIFKAGAIKIPHFAHKHTSTCFSFSESESERHLKGKADLYAWMSNYSIAKIEPFLSPLSQRPDILAANKIAVEFQCSSLTTQLFVERTNGYIQHGYFPFWIYGGPAIARQGEYFKFTAFHRLFFQYSDVFGFWFLAYCPEKEVCTFYSRLTPFTSSLYKASVQNIPLSRLSFPPLFSKQQSIPRFSFAHWLKQKHQWVHKQLYFQQGKYHPFLSDVYESGNNPFLLPEWVGIPVRHMALFKSHPLEWQFYLWKEGLLHTIEEAVACLEKYVEKGRLQLNVFPLIQSPNLYQLVEEYLALIQTASPESLKSSSHTYKQMEREKRFSAQYEELIISRLFL</sequence>
<evidence type="ECO:0000259" key="3">
    <source>
        <dbReference type="Pfam" id="PF25166"/>
    </source>
</evidence>
<evidence type="ECO:0000259" key="1">
    <source>
        <dbReference type="Pfam" id="PF06054"/>
    </source>
</evidence>
<dbReference type="InterPro" id="IPR057253">
    <property type="entry name" value="CoiA-like_N"/>
</dbReference>
<feature type="domain" description="Competence protein CoiA-like N-terminal" evidence="2">
    <location>
        <begin position="18"/>
        <end position="61"/>
    </location>
</feature>
<evidence type="ECO:0000313" key="5">
    <source>
        <dbReference type="Proteomes" id="UP001387364"/>
    </source>
</evidence>
<dbReference type="PIRSF" id="PIRSF007487">
    <property type="entry name" value="Competence-induced_CoiA_bac"/>
    <property type="match status" value="1"/>
</dbReference>
<protein>
    <submittedName>
        <fullName evidence="4">Competence protein CoiA family protein</fullName>
    </submittedName>
</protein>
<dbReference type="EMBL" id="CP147404">
    <property type="protein sequence ID" value="WXB93999.1"/>
    <property type="molecule type" value="Genomic_DNA"/>
</dbReference>
<dbReference type="Proteomes" id="UP001387364">
    <property type="component" value="Chromosome"/>
</dbReference>
<organism evidence="4 5">
    <name type="scientific">Bacillus kandeliae</name>
    <dbReference type="NCBI Taxonomy" id="3129297"/>
    <lineage>
        <taxon>Bacteria</taxon>
        <taxon>Bacillati</taxon>
        <taxon>Bacillota</taxon>
        <taxon>Bacilli</taxon>
        <taxon>Bacillales</taxon>
        <taxon>Bacillaceae</taxon>
        <taxon>Bacillus</taxon>
    </lineage>
</organism>
<name>A0ABZ2N8D5_9BACI</name>
<gene>
    <name evidence="4" type="ORF">WDJ61_05055</name>
</gene>
<evidence type="ECO:0000313" key="4">
    <source>
        <dbReference type="EMBL" id="WXB93999.1"/>
    </source>
</evidence>
<dbReference type="Pfam" id="PF25164">
    <property type="entry name" value="CoiA_N"/>
    <property type="match status" value="1"/>
</dbReference>
<dbReference type="Pfam" id="PF25166">
    <property type="entry name" value="CoiA_C"/>
    <property type="match status" value="1"/>
</dbReference>